<dbReference type="Pfam" id="PF11181">
    <property type="entry name" value="YflT"/>
    <property type="match status" value="1"/>
</dbReference>
<gene>
    <name evidence="2" type="ORF">OE059_11040</name>
</gene>
<dbReference type="RefSeq" id="WP_078146455.1">
    <property type="nucleotide sequence ID" value="NZ_CP109617.1"/>
</dbReference>
<dbReference type="EMBL" id="CP109617">
    <property type="protein sequence ID" value="WED54582.1"/>
    <property type="molecule type" value="Genomic_DNA"/>
</dbReference>
<dbReference type="Proteomes" id="UP001219957">
    <property type="component" value="Chromosome"/>
</dbReference>
<proteinExistence type="predicted"/>
<reference evidence="2 3" key="1">
    <citation type="submission" date="2022-10" db="EMBL/GenBank/DDBJ databases">
        <title>Complete genome sequence of Exiguobacterium profundum TSS-3 isolated from an extremely saline-alkaline spring located in Ixtapa, Chiapas-Mexico.</title>
        <authorList>
            <person name="Rincon-Rosales R."/>
            <person name="Rogel M.A."/>
            <person name="Rincon-Molina C.I."/>
            <person name="Guerrero G."/>
            <person name="Manzano-Gomez L.A."/>
            <person name="Lopez-Lopez A."/>
            <person name="Rincon Molina F.A."/>
            <person name="Martinez-Romero E."/>
        </authorList>
    </citation>
    <scope>NUCLEOTIDE SEQUENCE [LARGE SCALE GENOMIC DNA]</scope>
    <source>
        <strain evidence="2 3">TSS-3</strain>
    </source>
</reference>
<keyword evidence="3" id="KW-1185">Reference proteome</keyword>
<protein>
    <submittedName>
        <fullName evidence="2">General stress protein</fullName>
    </submittedName>
</protein>
<organism evidence="2 3">
    <name type="scientific">Exiguobacterium profundum</name>
    <dbReference type="NCBI Taxonomy" id="307643"/>
    <lineage>
        <taxon>Bacteria</taxon>
        <taxon>Bacillati</taxon>
        <taxon>Bacillota</taxon>
        <taxon>Bacilli</taxon>
        <taxon>Bacillales</taxon>
        <taxon>Bacillales Family XII. Incertae Sedis</taxon>
        <taxon>Exiguobacterium</taxon>
    </lineage>
</organism>
<evidence type="ECO:0000313" key="2">
    <source>
        <dbReference type="EMBL" id="WED54582.1"/>
    </source>
</evidence>
<evidence type="ECO:0000259" key="1">
    <source>
        <dbReference type="Pfam" id="PF11181"/>
    </source>
</evidence>
<name>A0ABY8AXI3_9BACL</name>
<sequence>MNKSRFVGTYQNEAALVAKINQLTERGYEERDLYVVARDKDDISLVKRKTDAKVEEASANWMQKFAGVTEGEQEVKRVLLDLGFADDDVNRAYGDILNGGYALILDEPDTGFNDGNTLAFEGHEANGAFGDNPENEQKD</sequence>
<feature type="domain" description="General stress protein 17M-like" evidence="1">
    <location>
        <begin position="6"/>
        <end position="99"/>
    </location>
</feature>
<evidence type="ECO:0000313" key="3">
    <source>
        <dbReference type="Proteomes" id="UP001219957"/>
    </source>
</evidence>
<dbReference type="InterPro" id="IPR025889">
    <property type="entry name" value="GSP17M-like_dom"/>
</dbReference>
<accession>A0ABY8AXI3</accession>